<evidence type="ECO:0000313" key="2">
    <source>
        <dbReference type="EMBL" id="SFR97047.1"/>
    </source>
</evidence>
<reference evidence="2 3" key="1">
    <citation type="submission" date="2016-10" db="EMBL/GenBank/DDBJ databases">
        <authorList>
            <person name="de Groot N.N."/>
        </authorList>
    </citation>
    <scope>NUCLEOTIDE SEQUENCE [LARGE SCALE GENOMIC DNA]</scope>
    <source>
        <strain evidence="2 3">DSM 21001</strain>
    </source>
</reference>
<accession>A0A1I6L0Q7</accession>
<dbReference type="Proteomes" id="UP000199024">
    <property type="component" value="Unassembled WGS sequence"/>
</dbReference>
<protein>
    <submittedName>
        <fullName evidence="2">Uncharacterized protein</fullName>
    </submittedName>
</protein>
<organism evidence="2 3">
    <name type="scientific">Granulicella pectinivorans</name>
    <dbReference type="NCBI Taxonomy" id="474950"/>
    <lineage>
        <taxon>Bacteria</taxon>
        <taxon>Pseudomonadati</taxon>
        <taxon>Acidobacteriota</taxon>
        <taxon>Terriglobia</taxon>
        <taxon>Terriglobales</taxon>
        <taxon>Acidobacteriaceae</taxon>
        <taxon>Granulicella</taxon>
    </lineage>
</organism>
<dbReference type="EMBL" id="FOZL01000001">
    <property type="protein sequence ID" value="SFR97047.1"/>
    <property type="molecule type" value="Genomic_DNA"/>
</dbReference>
<dbReference type="STRING" id="474950.SAMN05421771_0081"/>
<evidence type="ECO:0000313" key="3">
    <source>
        <dbReference type="Proteomes" id="UP000199024"/>
    </source>
</evidence>
<dbReference type="AlphaFoldDB" id="A0A1I6L0Q7"/>
<proteinExistence type="predicted"/>
<gene>
    <name evidence="2" type="ORF">SAMN05421771_0081</name>
</gene>
<keyword evidence="1" id="KW-0472">Membrane</keyword>
<feature type="transmembrane region" description="Helical" evidence="1">
    <location>
        <begin position="20"/>
        <end position="46"/>
    </location>
</feature>
<name>A0A1I6L0Q7_9BACT</name>
<dbReference type="RefSeq" id="WP_175528796.1">
    <property type="nucleotide sequence ID" value="NZ_FOZL01000001.1"/>
</dbReference>
<keyword evidence="1" id="KW-1133">Transmembrane helix</keyword>
<keyword evidence="3" id="KW-1185">Reference proteome</keyword>
<keyword evidence="1" id="KW-0812">Transmembrane</keyword>
<evidence type="ECO:0000256" key="1">
    <source>
        <dbReference type="SAM" id="Phobius"/>
    </source>
</evidence>
<sequence length="53" mass="5793">MKVPDVRSDSPWSGRRLFGVAALILCVVPLLGVLVVILVQTFGTLLDLAHLHR</sequence>